<accession>A0A4R2D2U9</accession>
<evidence type="ECO:0000313" key="7">
    <source>
        <dbReference type="EMBL" id="TCN45599.1"/>
    </source>
</evidence>
<dbReference type="AlphaFoldDB" id="A0A4R2D2U9"/>
<dbReference type="Gene3D" id="3.40.30.10">
    <property type="entry name" value="Glutaredoxin"/>
    <property type="match status" value="1"/>
</dbReference>
<feature type="disulfide bond" description="Redox-active" evidence="4">
    <location>
        <begin position="65"/>
        <end position="69"/>
    </location>
</feature>
<dbReference type="PANTHER" id="PTHR12151:SF25">
    <property type="entry name" value="LINALOOL DEHYDRATASE_ISOMERASE DOMAIN-CONTAINING PROTEIN"/>
    <property type="match status" value="1"/>
</dbReference>
<evidence type="ECO:0000256" key="1">
    <source>
        <dbReference type="ARBA" id="ARBA00010996"/>
    </source>
</evidence>
<dbReference type="Pfam" id="PF02630">
    <property type="entry name" value="SCO1-SenC"/>
    <property type="match status" value="1"/>
</dbReference>
<feature type="binding site" evidence="3">
    <location>
        <position position="65"/>
    </location>
    <ligand>
        <name>Cu cation</name>
        <dbReference type="ChEBI" id="CHEBI:23378"/>
    </ligand>
</feature>
<sequence length="189" mass="20612">MRRRTLLGLAAGLAAIVAVTVAARAPSGEATKRRVFELETVDGQPFRSADLAGKPYLVFFGFTHCPDVCPTALFELSGLLKDIGPAADRITPLFISIDPGRDTADLLKLYMTSFDPRIIALRGDAAQTKKAADAFSAFYRKVPTASDSYTMEHTVGLFLIRADGRLQGMLDMHEPRETQLRKLRLLAGA</sequence>
<evidence type="ECO:0000256" key="5">
    <source>
        <dbReference type="SAM" id="SignalP"/>
    </source>
</evidence>
<evidence type="ECO:0000256" key="4">
    <source>
        <dbReference type="PIRSR" id="PIRSR603782-2"/>
    </source>
</evidence>
<dbReference type="EMBL" id="SLVX01000006">
    <property type="protein sequence ID" value="TCN45599.1"/>
    <property type="molecule type" value="Genomic_DNA"/>
</dbReference>
<feature type="domain" description="Thioredoxin" evidence="6">
    <location>
        <begin position="27"/>
        <end position="188"/>
    </location>
</feature>
<name>A0A4R2D2U9_SHIGR</name>
<feature type="chain" id="PRO_5020213177" evidence="5">
    <location>
        <begin position="23"/>
        <end position="189"/>
    </location>
</feature>
<feature type="binding site" evidence="3">
    <location>
        <position position="153"/>
    </location>
    <ligand>
        <name>Cu cation</name>
        <dbReference type="ChEBI" id="CHEBI:23378"/>
    </ligand>
</feature>
<feature type="binding site" evidence="3">
    <location>
        <position position="69"/>
    </location>
    <ligand>
        <name>Cu cation</name>
        <dbReference type="ChEBI" id="CHEBI:23378"/>
    </ligand>
</feature>
<keyword evidence="8" id="KW-1185">Reference proteome</keyword>
<feature type="signal peptide" evidence="5">
    <location>
        <begin position="1"/>
        <end position="22"/>
    </location>
</feature>
<evidence type="ECO:0000256" key="2">
    <source>
        <dbReference type="ARBA" id="ARBA00023008"/>
    </source>
</evidence>
<dbReference type="RefSeq" id="WP_133034295.1">
    <property type="nucleotide sequence ID" value="NZ_BAABEI010000012.1"/>
</dbReference>
<keyword evidence="2 3" id="KW-0186">Copper</keyword>
<dbReference type="PROSITE" id="PS51352">
    <property type="entry name" value="THIOREDOXIN_2"/>
    <property type="match status" value="1"/>
</dbReference>
<evidence type="ECO:0000313" key="8">
    <source>
        <dbReference type="Proteomes" id="UP000295351"/>
    </source>
</evidence>
<keyword evidence="3" id="KW-0479">Metal-binding</keyword>
<dbReference type="Proteomes" id="UP000295351">
    <property type="component" value="Unassembled WGS sequence"/>
</dbReference>
<comment type="caution">
    <text evidence="7">The sequence shown here is derived from an EMBL/GenBank/DDBJ whole genome shotgun (WGS) entry which is preliminary data.</text>
</comment>
<keyword evidence="4" id="KW-1015">Disulfide bond</keyword>
<evidence type="ECO:0000256" key="3">
    <source>
        <dbReference type="PIRSR" id="PIRSR603782-1"/>
    </source>
</evidence>
<dbReference type="InterPro" id="IPR013766">
    <property type="entry name" value="Thioredoxin_domain"/>
</dbReference>
<organism evidence="7 8">
    <name type="scientific">Shinella granuli</name>
    <dbReference type="NCBI Taxonomy" id="323621"/>
    <lineage>
        <taxon>Bacteria</taxon>
        <taxon>Pseudomonadati</taxon>
        <taxon>Pseudomonadota</taxon>
        <taxon>Alphaproteobacteria</taxon>
        <taxon>Hyphomicrobiales</taxon>
        <taxon>Rhizobiaceae</taxon>
        <taxon>Shinella</taxon>
    </lineage>
</organism>
<dbReference type="InterPro" id="IPR036249">
    <property type="entry name" value="Thioredoxin-like_sf"/>
</dbReference>
<gene>
    <name evidence="7" type="ORF">EV665_10675</name>
</gene>
<protein>
    <submittedName>
        <fullName evidence="7">Protein SCO1/2</fullName>
    </submittedName>
</protein>
<keyword evidence="5" id="KW-0732">Signal</keyword>
<proteinExistence type="inferred from homology"/>
<dbReference type="CDD" id="cd02968">
    <property type="entry name" value="SCO"/>
    <property type="match status" value="1"/>
</dbReference>
<evidence type="ECO:0000259" key="6">
    <source>
        <dbReference type="PROSITE" id="PS51352"/>
    </source>
</evidence>
<dbReference type="InterPro" id="IPR003782">
    <property type="entry name" value="SCO1/SenC"/>
</dbReference>
<dbReference type="GO" id="GO:0046872">
    <property type="term" value="F:metal ion binding"/>
    <property type="evidence" value="ECO:0007669"/>
    <property type="project" value="UniProtKB-KW"/>
</dbReference>
<dbReference type="PANTHER" id="PTHR12151">
    <property type="entry name" value="ELECTRON TRANSPORT PROTIN SCO1/SENC FAMILY MEMBER"/>
    <property type="match status" value="1"/>
</dbReference>
<reference evidence="7 8" key="1">
    <citation type="submission" date="2019-03" db="EMBL/GenBank/DDBJ databases">
        <title>Genomic Encyclopedia of Type Strains, Phase IV (KMG-IV): sequencing the most valuable type-strain genomes for metagenomic binning, comparative biology and taxonomic classification.</title>
        <authorList>
            <person name="Goeker M."/>
        </authorList>
    </citation>
    <scope>NUCLEOTIDE SEQUENCE [LARGE SCALE GENOMIC DNA]</scope>
    <source>
        <strain evidence="7 8">DSM 18401</strain>
    </source>
</reference>
<comment type="similarity">
    <text evidence="1">Belongs to the SCO1/2 family.</text>
</comment>
<dbReference type="SUPFAM" id="SSF52833">
    <property type="entry name" value="Thioredoxin-like"/>
    <property type="match status" value="1"/>
</dbReference>